<reference evidence="1" key="1">
    <citation type="submission" date="2023-04" db="EMBL/GenBank/DDBJ databases">
        <title>Draft Genome sequencing of Naganishia species isolated from polar environments using Oxford Nanopore Technology.</title>
        <authorList>
            <person name="Leo P."/>
            <person name="Venkateswaran K."/>
        </authorList>
    </citation>
    <scope>NUCLEOTIDE SEQUENCE</scope>
    <source>
        <strain evidence="1">MNA-CCFEE 5261</strain>
    </source>
</reference>
<dbReference type="EMBL" id="JASBWR010000099">
    <property type="protein sequence ID" value="KAJ9095747.1"/>
    <property type="molecule type" value="Genomic_DNA"/>
</dbReference>
<protein>
    <submittedName>
        <fullName evidence="1">Uncharacterized protein</fullName>
    </submittedName>
</protein>
<evidence type="ECO:0000313" key="2">
    <source>
        <dbReference type="Proteomes" id="UP001241377"/>
    </source>
</evidence>
<gene>
    <name evidence="1" type="ORF">QFC19_007460</name>
</gene>
<evidence type="ECO:0000313" key="1">
    <source>
        <dbReference type="EMBL" id="KAJ9095747.1"/>
    </source>
</evidence>
<organism evidence="1 2">
    <name type="scientific">Naganishia cerealis</name>
    <dbReference type="NCBI Taxonomy" id="610337"/>
    <lineage>
        <taxon>Eukaryota</taxon>
        <taxon>Fungi</taxon>
        <taxon>Dikarya</taxon>
        <taxon>Basidiomycota</taxon>
        <taxon>Agaricomycotina</taxon>
        <taxon>Tremellomycetes</taxon>
        <taxon>Filobasidiales</taxon>
        <taxon>Filobasidiaceae</taxon>
        <taxon>Naganishia</taxon>
    </lineage>
</organism>
<proteinExistence type="predicted"/>
<comment type="caution">
    <text evidence="1">The sequence shown here is derived from an EMBL/GenBank/DDBJ whole genome shotgun (WGS) entry which is preliminary data.</text>
</comment>
<accession>A0ACC2VB05</accession>
<name>A0ACC2VB05_9TREE</name>
<dbReference type="Proteomes" id="UP001241377">
    <property type="component" value="Unassembled WGS sequence"/>
</dbReference>
<keyword evidence="2" id="KW-1185">Reference proteome</keyword>
<sequence length="1027" mass="108971">MTQHTHYFPPHNANLTNNGGQLASAGAAGVNTMIASSPGFKVTKITRSSSKKGMLPPVSQSSANRGDKDGVEDMGGHSRSSGGGHSRHHSPSSSIMGDHTSSTNAQHYNTSNSRTIPASHVLAGTPSQMIGRVRSSSGAVAQLSPAVAAGTITTLNPHQYYSAAPSPVRENSVPDVFGPVTVTRHPASSGTMSPAKLCRSDSTKVTASTTTPDGPDDIDPISIGIRSSSPAGPSLDQTSALAKSVSSASTPVSSPHIARGRNRRKSASNSDVDEKVETGRHPDFHTSKQSSRTVRSRIAPAPHFDRRAGSTSPSVQLSPQIRAQSISRPVSPVSRSAQADASERAKTPERNGGTDRDSGVARVRSAASVDTGLNALSTSAYSGGSPSMTSPNSHRKAYSVATGTASVGAGFAGTAGLLVASPRKGKAKDYGDRFIPQRDDSSNLHASYRLIPDGPGSSLGYVVGGVRTESDMSAAAAALERAKRKGANGEIDAMKDRAYSQLLRSEMFGASVSPVPNERPHASSSASMPNVHLRSPSRHATIPFSHYAVHGPGLDALPTLPVNTANIPSNINQGAFATSFSPLRTGQAAYSSGFSNGTPITPSKKRVLNYSSPSAKSQRSSPSRNMNVSPGQFNLGYGNGTNVGMPFDDMLSQKYSQSPIGKESQRGLLSPRKPTRWISKTPFKVLDAPELADDFYLNLVSWSQTNLLAVGLSSCVYLWSAATSQVTRLADLSAIEGRSPDEGDVVTGLDWTNKGSTIAIGTNKGCVEIWDAEKEKKLRTMTGHEARVGSLAWNGSILSTGSRDRKILHRDVRVPEHYIRELKGHRQEVCGLKWNTQTDQLASGGNDNKLYIWEKTNDQPLFRFPEHTAAVKAIAWSPHQRGLLASGGGTADRKIRYWNTLTGNLLSEWDTGSQVCNLMWSKNSNEIVSTHGYSGGPVSNQITVWKYPSMSQVATLTGHTYRVLYLAMGPDGQTIVTGAGDETLRFWNAFQTRKSGDSAGVGTGEGFAGAGEKRRDDSSLNPFSKIR</sequence>